<dbReference type="PANTHER" id="PTHR46112">
    <property type="entry name" value="AMINOPEPTIDASE"/>
    <property type="match status" value="1"/>
</dbReference>
<proteinExistence type="predicted"/>
<feature type="domain" description="Peptidase M24" evidence="1">
    <location>
        <begin position="169"/>
        <end position="382"/>
    </location>
</feature>
<evidence type="ECO:0000259" key="2">
    <source>
        <dbReference type="Pfam" id="PF01321"/>
    </source>
</evidence>
<dbReference type="Gene3D" id="3.90.230.10">
    <property type="entry name" value="Creatinase/methionine aminopeptidase superfamily"/>
    <property type="match status" value="1"/>
</dbReference>
<dbReference type="RefSeq" id="WP_258856078.1">
    <property type="nucleotide sequence ID" value="NZ_JANUGV010000002.1"/>
</dbReference>
<dbReference type="InterPro" id="IPR050659">
    <property type="entry name" value="Peptidase_M24B"/>
</dbReference>
<evidence type="ECO:0000313" key="3">
    <source>
        <dbReference type="EMBL" id="MCS0608375.1"/>
    </source>
</evidence>
<dbReference type="SUPFAM" id="SSF53092">
    <property type="entry name" value="Creatinase/prolidase N-terminal domain"/>
    <property type="match status" value="1"/>
</dbReference>
<dbReference type="Proteomes" id="UP001205861">
    <property type="component" value="Unassembled WGS sequence"/>
</dbReference>
<comment type="caution">
    <text evidence="3">The sequence shown here is derived from an EMBL/GenBank/DDBJ whole genome shotgun (WGS) entry which is preliminary data.</text>
</comment>
<dbReference type="InterPro" id="IPR000587">
    <property type="entry name" value="Creatinase_N"/>
</dbReference>
<dbReference type="InterPro" id="IPR000994">
    <property type="entry name" value="Pept_M24"/>
</dbReference>
<gene>
    <name evidence="3" type="ORF">NX773_09385</name>
</gene>
<protein>
    <submittedName>
        <fullName evidence="3">Xaa-Pro peptidase family protein</fullName>
    </submittedName>
</protein>
<dbReference type="InterPro" id="IPR029149">
    <property type="entry name" value="Creatin/AminoP/Spt16_N"/>
</dbReference>
<dbReference type="PANTHER" id="PTHR46112:SF2">
    <property type="entry name" value="XAA-PRO AMINOPEPTIDASE P-RELATED"/>
    <property type="match status" value="1"/>
</dbReference>
<accession>A0ABT2BIU0</accession>
<feature type="domain" description="Creatinase N-terminal" evidence="2">
    <location>
        <begin position="10"/>
        <end position="161"/>
    </location>
</feature>
<sequence length="404" mass="43804">MDAQPGRVERLRRLKSAMAECDLSALVCVRNLDVLLVSGFCPVIGNAVAIVTDEPKVFLVVPEEARELAERGWADRIETYRLGSLDRLEDTPRELFALVESLLRPLADGLTRIGMEMGPVHLPAAYVSMNVYSAALRAELEHGFSRAQLAPADGLLASMRMRPTPWERERIRGACTMAGAAYRKGAAALRPQVPETNAVLPFRAAYAECATTHAHVARADSYFYCMSGSNAALAWAAFQQSRMTPLAAGVTVLVHCNAYADGYWTDLTRTYVLGAPGEELRRIFDAIARARDAALAAIRPGVRACDVDKAARDVLAAAGYGAAFKHPLGHGVGFTAIDHNEPPRIHPASRQLLEEDMVFNVEPGVYIDGFGGARDCNVVAVTGDGVELLSPFQQSPQEWCIPLS</sequence>
<evidence type="ECO:0000259" key="1">
    <source>
        <dbReference type="Pfam" id="PF00557"/>
    </source>
</evidence>
<dbReference type="Pfam" id="PF00557">
    <property type="entry name" value="Peptidase_M24"/>
    <property type="match status" value="1"/>
</dbReference>
<evidence type="ECO:0000313" key="4">
    <source>
        <dbReference type="Proteomes" id="UP001205861"/>
    </source>
</evidence>
<organism evidence="3 4">
    <name type="scientific">Massilia solisilvae</name>
    <dbReference type="NCBI Taxonomy" id="1811225"/>
    <lineage>
        <taxon>Bacteria</taxon>
        <taxon>Pseudomonadati</taxon>
        <taxon>Pseudomonadota</taxon>
        <taxon>Betaproteobacteria</taxon>
        <taxon>Burkholderiales</taxon>
        <taxon>Oxalobacteraceae</taxon>
        <taxon>Telluria group</taxon>
        <taxon>Massilia</taxon>
    </lineage>
</organism>
<keyword evidence="4" id="KW-1185">Reference proteome</keyword>
<dbReference type="Pfam" id="PF01321">
    <property type="entry name" value="Creatinase_N"/>
    <property type="match status" value="1"/>
</dbReference>
<dbReference type="EMBL" id="JANUGV010000002">
    <property type="protein sequence ID" value="MCS0608375.1"/>
    <property type="molecule type" value="Genomic_DNA"/>
</dbReference>
<dbReference type="Gene3D" id="3.40.350.10">
    <property type="entry name" value="Creatinase/prolidase N-terminal domain"/>
    <property type="match status" value="1"/>
</dbReference>
<name>A0ABT2BIU0_9BURK</name>
<dbReference type="InterPro" id="IPR036005">
    <property type="entry name" value="Creatinase/aminopeptidase-like"/>
</dbReference>
<reference evidence="3 4" key="1">
    <citation type="submission" date="2022-08" db="EMBL/GenBank/DDBJ databases">
        <title>Reclassification of Massilia species as members of the genera Telluria, Duganella, Pseudoduganella, Mokoshia gen. nov. and Zemynaea gen. nov. using orthogonal and non-orthogonal genome-based approaches.</title>
        <authorList>
            <person name="Bowman J.P."/>
        </authorList>
    </citation>
    <scope>NUCLEOTIDE SEQUENCE [LARGE SCALE GENOMIC DNA]</scope>
    <source>
        <strain evidence="3 4">JCM 31607</strain>
    </source>
</reference>
<dbReference type="SUPFAM" id="SSF55920">
    <property type="entry name" value="Creatinase/aminopeptidase"/>
    <property type="match status" value="1"/>
</dbReference>